<dbReference type="RefSeq" id="XP_062660368.1">
    <property type="nucleotide sequence ID" value="XM_062797797.1"/>
</dbReference>
<evidence type="ECO:0000313" key="3">
    <source>
        <dbReference type="Proteomes" id="UP001278766"/>
    </source>
</evidence>
<dbReference type="Proteomes" id="UP001278766">
    <property type="component" value="Unassembled WGS sequence"/>
</dbReference>
<sequence length="101" mass="11092">MPDQDQFWLLDRGGLKLSPWPDFIPLDPSDSDSNNDGDNSSDARTSSPSLTSTSISRDFHRNGRAKLRVDGSKHKTMENATPDDGVDYGENGRSGHDENGQ</sequence>
<keyword evidence="3" id="KW-1185">Reference proteome</keyword>
<evidence type="ECO:0000313" key="2">
    <source>
        <dbReference type="EMBL" id="KAK3296854.1"/>
    </source>
</evidence>
<name>A0AAE0LU38_9PEZI</name>
<dbReference type="AlphaFoldDB" id="A0AAE0LU38"/>
<proteinExistence type="predicted"/>
<accession>A0AAE0LU38</accession>
<feature type="region of interest" description="Disordered" evidence="1">
    <location>
        <begin position="14"/>
        <end position="101"/>
    </location>
</feature>
<feature type="compositionally biased region" description="Low complexity" evidence="1">
    <location>
        <begin position="36"/>
        <end position="56"/>
    </location>
</feature>
<dbReference type="GeneID" id="87834745"/>
<dbReference type="EMBL" id="JAUEPN010000003">
    <property type="protein sequence ID" value="KAK3296854.1"/>
    <property type="molecule type" value="Genomic_DNA"/>
</dbReference>
<organism evidence="2 3">
    <name type="scientific">Chaetomium fimeti</name>
    <dbReference type="NCBI Taxonomy" id="1854472"/>
    <lineage>
        <taxon>Eukaryota</taxon>
        <taxon>Fungi</taxon>
        <taxon>Dikarya</taxon>
        <taxon>Ascomycota</taxon>
        <taxon>Pezizomycotina</taxon>
        <taxon>Sordariomycetes</taxon>
        <taxon>Sordariomycetidae</taxon>
        <taxon>Sordariales</taxon>
        <taxon>Chaetomiaceae</taxon>
        <taxon>Chaetomium</taxon>
    </lineage>
</organism>
<gene>
    <name evidence="2" type="ORF">B0H64DRAFT_111304</name>
</gene>
<reference evidence="2" key="1">
    <citation type="journal article" date="2023" name="Mol. Phylogenet. Evol.">
        <title>Genome-scale phylogeny and comparative genomics of the fungal order Sordariales.</title>
        <authorList>
            <person name="Hensen N."/>
            <person name="Bonometti L."/>
            <person name="Westerberg I."/>
            <person name="Brannstrom I.O."/>
            <person name="Guillou S."/>
            <person name="Cros-Aarteil S."/>
            <person name="Calhoun S."/>
            <person name="Haridas S."/>
            <person name="Kuo A."/>
            <person name="Mondo S."/>
            <person name="Pangilinan J."/>
            <person name="Riley R."/>
            <person name="LaButti K."/>
            <person name="Andreopoulos B."/>
            <person name="Lipzen A."/>
            <person name="Chen C."/>
            <person name="Yan M."/>
            <person name="Daum C."/>
            <person name="Ng V."/>
            <person name="Clum A."/>
            <person name="Steindorff A."/>
            <person name="Ohm R.A."/>
            <person name="Martin F."/>
            <person name="Silar P."/>
            <person name="Natvig D.O."/>
            <person name="Lalanne C."/>
            <person name="Gautier V."/>
            <person name="Ament-Velasquez S.L."/>
            <person name="Kruys A."/>
            <person name="Hutchinson M.I."/>
            <person name="Powell A.J."/>
            <person name="Barry K."/>
            <person name="Miller A.N."/>
            <person name="Grigoriev I.V."/>
            <person name="Debuchy R."/>
            <person name="Gladieux P."/>
            <person name="Hiltunen Thoren M."/>
            <person name="Johannesson H."/>
        </authorList>
    </citation>
    <scope>NUCLEOTIDE SEQUENCE</scope>
    <source>
        <strain evidence="2">CBS 168.71</strain>
    </source>
</reference>
<evidence type="ECO:0000256" key="1">
    <source>
        <dbReference type="SAM" id="MobiDB-lite"/>
    </source>
</evidence>
<reference evidence="2" key="2">
    <citation type="submission" date="2023-06" db="EMBL/GenBank/DDBJ databases">
        <authorList>
            <consortium name="Lawrence Berkeley National Laboratory"/>
            <person name="Haridas S."/>
            <person name="Hensen N."/>
            <person name="Bonometti L."/>
            <person name="Westerberg I."/>
            <person name="Brannstrom I.O."/>
            <person name="Guillou S."/>
            <person name="Cros-Aarteil S."/>
            <person name="Calhoun S."/>
            <person name="Kuo A."/>
            <person name="Mondo S."/>
            <person name="Pangilinan J."/>
            <person name="Riley R."/>
            <person name="Labutti K."/>
            <person name="Andreopoulos B."/>
            <person name="Lipzen A."/>
            <person name="Chen C."/>
            <person name="Yanf M."/>
            <person name="Daum C."/>
            <person name="Ng V."/>
            <person name="Clum A."/>
            <person name="Steindorff A."/>
            <person name="Ohm R."/>
            <person name="Martin F."/>
            <person name="Silar P."/>
            <person name="Natvig D."/>
            <person name="Lalanne C."/>
            <person name="Gautier V."/>
            <person name="Ament-Velasquez S.L."/>
            <person name="Kruys A."/>
            <person name="Hutchinson M.I."/>
            <person name="Powell A.J."/>
            <person name="Barry K."/>
            <person name="Miller A.N."/>
            <person name="Grigoriev I.V."/>
            <person name="Debuchy R."/>
            <person name="Gladieux P."/>
            <person name="Thoren M.H."/>
            <person name="Johannesson H."/>
        </authorList>
    </citation>
    <scope>NUCLEOTIDE SEQUENCE</scope>
    <source>
        <strain evidence="2">CBS 168.71</strain>
    </source>
</reference>
<protein>
    <submittedName>
        <fullName evidence="2">Uncharacterized protein</fullName>
    </submittedName>
</protein>
<comment type="caution">
    <text evidence="2">The sequence shown here is derived from an EMBL/GenBank/DDBJ whole genome shotgun (WGS) entry which is preliminary data.</text>
</comment>
<feature type="compositionally biased region" description="Basic and acidic residues" evidence="1">
    <location>
        <begin position="57"/>
        <end position="77"/>
    </location>
</feature>